<dbReference type="VEuPathDB" id="TrichDB:TVAGG3_0266420"/>
<dbReference type="PANTHER" id="PTHR24182">
    <property type="entry name" value="ANKYRIN REPEAT AND SOCS BOX CONTAINING 4"/>
    <property type="match status" value="1"/>
</dbReference>
<dbReference type="VEuPathDB" id="TrichDB:TVAG_TEG_DS113597_1_1"/>
<evidence type="ECO:0000313" key="2">
    <source>
        <dbReference type="EMBL" id="EAY22712.1"/>
    </source>
</evidence>
<dbReference type="RefSeq" id="XP_001583698.1">
    <property type="nucleotide sequence ID" value="XM_001583648.1"/>
</dbReference>
<dbReference type="InterPro" id="IPR036770">
    <property type="entry name" value="Ankyrin_rpt-contain_sf"/>
</dbReference>
<dbReference type="AlphaFoldDB" id="A2DA64"/>
<keyword evidence="3" id="KW-1185">Reference proteome</keyword>
<name>A2DA64_TRIV3</name>
<gene>
    <name evidence="2" type="ORF">TVAG_476410</name>
</gene>
<dbReference type="Proteomes" id="UP000001542">
    <property type="component" value="Unassembled WGS sequence"/>
</dbReference>
<reference evidence="2" key="1">
    <citation type="submission" date="2006-10" db="EMBL/GenBank/DDBJ databases">
        <authorList>
            <person name="Amadeo P."/>
            <person name="Zhao Q."/>
            <person name="Wortman J."/>
            <person name="Fraser-Liggett C."/>
            <person name="Carlton J."/>
        </authorList>
    </citation>
    <scope>NUCLEOTIDE SEQUENCE</scope>
    <source>
        <strain evidence="2">G3</strain>
    </source>
</reference>
<dbReference type="SUPFAM" id="SSF48403">
    <property type="entry name" value="Ankyrin repeat"/>
    <property type="match status" value="1"/>
</dbReference>
<dbReference type="eggNOG" id="ENOG502SBM3">
    <property type="taxonomic scope" value="Eukaryota"/>
</dbReference>
<dbReference type="InterPro" id="IPR020683">
    <property type="entry name" value="DUF3447"/>
</dbReference>
<dbReference type="Pfam" id="PF11929">
    <property type="entry name" value="DUF3447"/>
    <property type="match status" value="1"/>
</dbReference>
<protein>
    <recommendedName>
        <fullName evidence="1">DUF3447 domain-containing protein</fullName>
    </recommendedName>
</protein>
<dbReference type="PANTHER" id="PTHR24182:SF13">
    <property type="entry name" value="LD18443P"/>
    <property type="match status" value="1"/>
</dbReference>
<organism evidence="2 3">
    <name type="scientific">Trichomonas vaginalis (strain ATCC PRA-98 / G3)</name>
    <dbReference type="NCBI Taxonomy" id="412133"/>
    <lineage>
        <taxon>Eukaryota</taxon>
        <taxon>Metamonada</taxon>
        <taxon>Parabasalia</taxon>
        <taxon>Trichomonadida</taxon>
        <taxon>Trichomonadidae</taxon>
        <taxon>Trichomonas</taxon>
    </lineage>
</organism>
<evidence type="ECO:0000313" key="3">
    <source>
        <dbReference type="Proteomes" id="UP000001542"/>
    </source>
</evidence>
<sequence>MDCPDDDHLLYNELTERYKTYLETCSSFMRIKTTKIDEIQKIYQMIKTNLLDMKIFSPQRIYRLIFTAYKYNNEYLKSYFTILKLTYEEFQIKPNFFDNDVLEYFFYKEYNLPIDGYQQKIFEKYENENYSLDIHEKNTIYRSIMDDDKDSFVKFIEDESFDKDQILINELYPISDEGLSLLELCCYHGSADCFKLLITKFKSEITLKCLWFSFLGGNPEIIHE</sequence>
<proteinExistence type="predicted"/>
<reference evidence="2" key="2">
    <citation type="journal article" date="2007" name="Science">
        <title>Draft genome sequence of the sexually transmitted pathogen Trichomonas vaginalis.</title>
        <authorList>
            <person name="Carlton J.M."/>
            <person name="Hirt R.P."/>
            <person name="Silva J.C."/>
            <person name="Delcher A.L."/>
            <person name="Schatz M."/>
            <person name="Zhao Q."/>
            <person name="Wortman J.R."/>
            <person name="Bidwell S.L."/>
            <person name="Alsmark U.C.M."/>
            <person name="Besteiro S."/>
            <person name="Sicheritz-Ponten T."/>
            <person name="Noel C.J."/>
            <person name="Dacks J.B."/>
            <person name="Foster P.G."/>
            <person name="Simillion C."/>
            <person name="Van de Peer Y."/>
            <person name="Miranda-Saavedra D."/>
            <person name="Barton G.J."/>
            <person name="Westrop G.D."/>
            <person name="Mueller S."/>
            <person name="Dessi D."/>
            <person name="Fiori P.L."/>
            <person name="Ren Q."/>
            <person name="Paulsen I."/>
            <person name="Zhang H."/>
            <person name="Bastida-Corcuera F.D."/>
            <person name="Simoes-Barbosa A."/>
            <person name="Brown M.T."/>
            <person name="Hayes R.D."/>
            <person name="Mukherjee M."/>
            <person name="Okumura C.Y."/>
            <person name="Schneider R."/>
            <person name="Smith A.J."/>
            <person name="Vanacova S."/>
            <person name="Villalvazo M."/>
            <person name="Haas B.J."/>
            <person name="Pertea M."/>
            <person name="Feldblyum T.V."/>
            <person name="Utterback T.R."/>
            <person name="Shu C.L."/>
            <person name="Osoegawa K."/>
            <person name="de Jong P.J."/>
            <person name="Hrdy I."/>
            <person name="Horvathova L."/>
            <person name="Zubacova Z."/>
            <person name="Dolezal P."/>
            <person name="Malik S.B."/>
            <person name="Logsdon J.M. Jr."/>
            <person name="Henze K."/>
            <person name="Gupta A."/>
            <person name="Wang C.C."/>
            <person name="Dunne R.L."/>
            <person name="Upcroft J.A."/>
            <person name="Upcroft P."/>
            <person name="White O."/>
            <person name="Salzberg S.L."/>
            <person name="Tang P."/>
            <person name="Chiu C.-H."/>
            <person name="Lee Y.-S."/>
            <person name="Embley T.M."/>
            <person name="Coombs G.H."/>
            <person name="Mottram J.C."/>
            <person name="Tachezy J."/>
            <person name="Fraser-Liggett C.M."/>
            <person name="Johnson P.J."/>
        </authorList>
    </citation>
    <scope>NUCLEOTIDE SEQUENCE [LARGE SCALE GENOMIC DNA]</scope>
    <source>
        <strain evidence="2">G3</strain>
    </source>
</reference>
<evidence type="ECO:0000259" key="1">
    <source>
        <dbReference type="Pfam" id="PF11929"/>
    </source>
</evidence>
<dbReference type="InParanoid" id="A2DA64"/>
<accession>A2DA64</accession>
<dbReference type="KEGG" id="tva:5468270"/>
<dbReference type="EMBL" id="DS113182">
    <property type="protein sequence ID" value="EAY22712.1"/>
    <property type="molecule type" value="Genomic_DNA"/>
</dbReference>
<feature type="domain" description="DUF3447" evidence="1">
    <location>
        <begin position="201"/>
        <end position="224"/>
    </location>
</feature>